<dbReference type="PATRIC" id="fig|1423790.3.peg.739"/>
<dbReference type="EMBL" id="CAKD01000002">
    <property type="protein sequence ID" value="CCI84416.1"/>
    <property type="molecule type" value="Genomic_DNA"/>
</dbReference>
<keyword evidence="2" id="KW-1185">Reference proteome</keyword>
<sequence length="51" mass="5853">MQKIKLMFEFMHGPIWPSSPFTGQAMTDIKLVDNDPDLTLMGRFVALTRLL</sequence>
<dbReference type="Proteomes" id="UP000009311">
    <property type="component" value="Unassembled WGS sequence"/>
</dbReference>
<comment type="caution">
    <text evidence="1">The sequence shown here is derived from an EMBL/GenBank/DDBJ whole genome shotgun (WGS) entry which is preliminary data.</text>
</comment>
<evidence type="ECO:0000313" key="1">
    <source>
        <dbReference type="EMBL" id="CCI84416.1"/>
    </source>
</evidence>
<dbReference type="STRING" id="1423790.BN53_09410"/>
<dbReference type="AlphaFoldDB" id="I7LA53"/>
<protein>
    <submittedName>
        <fullName evidence="1">Uncharacterized protein</fullName>
    </submittedName>
</protein>
<reference evidence="1 2" key="1">
    <citation type="submission" date="2012-06" db="EMBL/GenBank/DDBJ databases">
        <title>Draft Genome Sequence of Lactobacillus pasteurii CRBIP 24.76T.</title>
        <authorList>
            <person name="Cousin S."/>
            <person name="Bouchier C."/>
            <person name="Loux V."/>
            <person name="Ma L."/>
            <person name="Creno S."/>
            <person name="Bizet C."/>
            <person name="Clermont D."/>
        </authorList>
    </citation>
    <scope>NUCLEOTIDE SEQUENCE [LARGE SCALE GENOMIC DNA]</scope>
    <source>
        <strain evidence="2">CRBIP 24.76T</strain>
    </source>
</reference>
<evidence type="ECO:0000313" key="2">
    <source>
        <dbReference type="Proteomes" id="UP000009311"/>
    </source>
</evidence>
<dbReference type="RefSeq" id="WP_009558965.1">
    <property type="nucleotide sequence ID" value="NZ_AYZN01000013.1"/>
</dbReference>
<proteinExistence type="predicted"/>
<name>I7LA53_9LACO</name>
<accession>I7LA53</accession>
<gene>
    <name evidence="1" type="ORF">BN53_09410</name>
</gene>
<organism evidence="1 2">
    <name type="scientific">Lactobacillus pasteurii DSM 23907 = CRBIP 24.76</name>
    <dbReference type="NCBI Taxonomy" id="1423790"/>
    <lineage>
        <taxon>Bacteria</taxon>
        <taxon>Bacillati</taxon>
        <taxon>Bacillota</taxon>
        <taxon>Bacilli</taxon>
        <taxon>Lactobacillales</taxon>
        <taxon>Lactobacillaceae</taxon>
        <taxon>Lactobacillus</taxon>
    </lineage>
</organism>